<dbReference type="InterPro" id="IPR042297">
    <property type="entry name" value="Antirestriction_sf"/>
</dbReference>
<gene>
    <name evidence="2" type="ORF">KFZ77_19605</name>
</gene>
<dbReference type="Proteomes" id="UP001156318">
    <property type="component" value="Plasmid unnamed"/>
</dbReference>
<dbReference type="EMBL" id="CP074353">
    <property type="protein sequence ID" value="UYU33930.1"/>
    <property type="molecule type" value="Genomic_DNA"/>
</dbReference>
<organism evidence="2 3">
    <name type="scientific">Siccibacter colletis</name>
    <dbReference type="NCBI Taxonomy" id="1505757"/>
    <lineage>
        <taxon>Bacteria</taxon>
        <taxon>Pseudomonadati</taxon>
        <taxon>Pseudomonadota</taxon>
        <taxon>Gammaproteobacteria</taxon>
        <taxon>Enterobacterales</taxon>
        <taxon>Enterobacteriaceae</taxon>
        <taxon>Siccibacter</taxon>
    </lineage>
</organism>
<sequence length="141" mass="16435">METIEITARYISEHARINFMPAAFHSAFLSADLYIQSFLNRYAKDYQGGYWEFLQASNGAFFLEAPASLWLSLPNYFEDECSPREVGIIVCLYAYSYFSALAYEEGKAELTETMANRYHLLREYVNTLEKESQNRIYRAID</sequence>
<dbReference type="Pfam" id="PF03230">
    <property type="entry name" value="Antirestrict"/>
    <property type="match status" value="1"/>
</dbReference>
<dbReference type="Gene3D" id="3.30.70.3580">
    <property type="entry name" value="Antirestriction protein"/>
    <property type="match status" value="1"/>
</dbReference>
<evidence type="ECO:0000256" key="1">
    <source>
        <dbReference type="ARBA" id="ARBA00008618"/>
    </source>
</evidence>
<accession>A0ABY6JJC7</accession>
<comment type="similarity">
    <text evidence="1">Belongs to the antirestriction protein family.</text>
</comment>
<keyword evidence="2" id="KW-0614">Plasmid</keyword>
<reference evidence="2 3" key="1">
    <citation type="submission" date="2021-05" db="EMBL/GenBank/DDBJ databases">
        <title>Isolation, identification, and the growth promoting effects of Pantoea dispersa strain YSD J2 from the aboveground leaves of Cyperus esculentus L.Var. Sativus.</title>
        <authorList>
            <person name="Wang S."/>
            <person name="Tang X.M."/>
            <person name="Huang Y.N."/>
        </authorList>
    </citation>
    <scope>NUCLEOTIDE SEQUENCE [LARGE SCALE GENOMIC DNA]</scope>
    <source>
        <strain evidence="3">YSD YN2</strain>
        <plasmid evidence="2 3">unnamed</plasmid>
    </source>
</reference>
<protein>
    <submittedName>
        <fullName evidence="2">Antirestriction protein</fullName>
    </submittedName>
</protein>
<keyword evidence="3" id="KW-1185">Reference proteome</keyword>
<dbReference type="RefSeq" id="WP_137486130.1">
    <property type="nucleotide sequence ID" value="NZ_CP074353.1"/>
</dbReference>
<geneLocation type="plasmid" evidence="2 3">
    <name>unnamed</name>
</geneLocation>
<dbReference type="InterPro" id="IPR004914">
    <property type="entry name" value="Antirestrict"/>
</dbReference>
<evidence type="ECO:0000313" key="3">
    <source>
        <dbReference type="Proteomes" id="UP001156318"/>
    </source>
</evidence>
<proteinExistence type="inferred from homology"/>
<evidence type="ECO:0000313" key="2">
    <source>
        <dbReference type="EMBL" id="UYU33930.1"/>
    </source>
</evidence>
<name>A0ABY6JJC7_9ENTR</name>